<evidence type="ECO:0000256" key="2">
    <source>
        <dbReference type="ARBA" id="ARBA00023163"/>
    </source>
</evidence>
<feature type="region of interest" description="Disordered" evidence="5">
    <location>
        <begin position="1079"/>
        <end position="1111"/>
    </location>
</feature>
<dbReference type="Proteomes" id="UP000504634">
    <property type="component" value="Unplaced"/>
</dbReference>
<feature type="compositionally biased region" description="Basic and acidic residues" evidence="5">
    <location>
        <begin position="44"/>
        <end position="64"/>
    </location>
</feature>
<evidence type="ECO:0000256" key="5">
    <source>
        <dbReference type="SAM" id="MobiDB-lite"/>
    </source>
</evidence>
<dbReference type="GO" id="GO:0003712">
    <property type="term" value="F:transcription coregulator activity"/>
    <property type="evidence" value="ECO:0007669"/>
    <property type="project" value="TreeGrafter"/>
</dbReference>
<feature type="compositionally biased region" description="Polar residues" evidence="5">
    <location>
        <begin position="10"/>
        <end position="21"/>
    </location>
</feature>
<dbReference type="OrthoDB" id="6257037at2759"/>
<dbReference type="Gene3D" id="1.10.10.60">
    <property type="entry name" value="Homeodomain-like"/>
    <property type="match status" value="1"/>
</dbReference>
<feature type="region of interest" description="Disordered" evidence="5">
    <location>
        <begin position="1513"/>
        <end position="1548"/>
    </location>
</feature>
<keyword evidence="2" id="KW-0804">Transcription</keyword>
<evidence type="ECO:0000313" key="6">
    <source>
        <dbReference type="Proteomes" id="UP000504634"/>
    </source>
</evidence>
<feature type="region of interest" description="Disordered" evidence="5">
    <location>
        <begin position="1587"/>
        <end position="1668"/>
    </location>
</feature>
<dbReference type="GO" id="GO:0006355">
    <property type="term" value="P:regulation of DNA-templated transcription"/>
    <property type="evidence" value="ECO:0007669"/>
    <property type="project" value="InterPro"/>
</dbReference>
<gene>
    <name evidence="7" type="primary">LOC115630741</name>
</gene>
<feature type="compositionally biased region" description="Acidic residues" evidence="5">
    <location>
        <begin position="1521"/>
        <end position="1532"/>
    </location>
</feature>
<feature type="compositionally biased region" description="Polar residues" evidence="5">
    <location>
        <begin position="1635"/>
        <end position="1645"/>
    </location>
</feature>
<evidence type="ECO:0000256" key="4">
    <source>
        <dbReference type="PROSITE-ProRule" id="PRU00810"/>
    </source>
</evidence>
<sequence>MPRSTKKSDIGNTSTRFNAALSTSSSSAETTPTTGSRPRKRRRLDKESQDRRSKSRESKFGECNIEDAKQIDRRLRKVARDNSISHEDMHKVVRRVVRNDHVLALVSLKAEDEVAREKREAEKRGAIIITDTPSGEKLTRAKARELNRTPGIALPALSESPATNGIEVLIREDLHSDEEDEEYTFKEDDFHSDEDPNTTASEIDSNPCTPQTPLATTEAEDSPIKFSADGCFKVPLDKNQEPGQDLRIATRTRSKLCLEQTTIEDLQSEFVPPDVELCDVPEYDMTANDEEWMQFLNDFSKPLNNSFLGDDDDPINDPEYVAAEKIPVDAEELRDVNISKKELTDLVSELFEGLLQEGVSLESIELETPQKFLSENQNSITSLTLPQTVEQVTRQIDFDTQSSVVRSDVVDTTAVFPPMGQDSFHPHVMSTPSTTDGPNLVPMTIFESCGLNNSMDTNVMNNTCKVVGIATTALTQTSDLIAVPLPGQPNCFQLAKVIAHNEHGNQCLDVVQLPLAEQGASMTAEPEFLMPAEPADPEPAKLVGPDNAPKADDRYSTPYDTNFTWEYISVRKHIYNEYSDYFESLRNLKPVPPEGTQNNIEGFTHHQHELLQQQLRIHTQMLTQTFLQTYSNPKLYHMAKQPKQMLYELQEKANQNSNFNCWNLKAAVKLVDKWERDLSSDEFEKENKKMMEFINKEIQLTDGRTRQVPRLAPRIMDLMLDSTVFMYPQYLPRMAFQPRSVQFTAYAPSEYQLIAMGLEKHLNVINSSKKPLRKRVDPISIACNRMAKDTVHGKQGRRLYWKIKELRDGKEYNPVKYYLDHGLAPPVQQILLGFEGGIVRPPRERYHELHSGWKFYIEKTWNKRRRRRAPNLSKASAQASASYLEFVREAIGEDLLLPENFGEAAAPHGSATGLALAQKNDQATEPTENTVATEKARSKSNIQNSSKFEACKHQHQPTSLTINVNYVFGGGLATNLCGAGISVPYQHGTYDDNVVTINRSLHTSKESDLLALPPPPPPLPDDAGPCVNLRFDSATNSLQINEIENSASTYQSQEITTLTNDTKSLGCARKARFSIFKPKVHTRKRQAKNRGTPSKFSSDQSLSSPISPPTRSRFHVLRQRLRHKLQKRCYSLIRSYGIYLQNQRERYSHTKVVQPYYRHFLALELYTRLLVDLSMFCRSKLSNPVTITSPSSSNAAAQQHQQQQKRQRIVGNNNNTSSNNIEDESLAAGARIRKANRQEEMLRHMLQPDSADENNRKDATFAYNFYEKVEEALLTANRVEDCQKFNQLLQSFDPRHDKVAELYLKVEKLLLPDNPELAEVFLNFLLPAEAAELGKFFEYFMITNATNFINKLNIYFCKQPAQIRKIYACLSELAELPSVSMKKVESKILPLLKGNQFLCDWFMQQFPQAKPPERLLPSVETINLHEVKNNATGEYVETISELLESPTQEQAPGCQLRYINGRIFYGSKILLPAKLSFMAASIYNDQSQKEQDTGAGASNLNCVHSVRHQGEKQISAAAAVDSDDNERSEEDDASRALVIDTTGDEENSCSSIEMCDDMMLRAHAVRLNSGYYGNNCFSNTATSTPNVGNSHASGHHANAKKTSINFGDMSPRKQSGLNNSPMSGLSPLPPVNGVNGATSTQISPQQEKRKSPTKKVRSPQGQTNSRLRCNLPPMVVIHDQEHQHQRPQISSPASPAIECAKRLKTLIDQESTREELDNKANISIIATAKQPLELQSGASSRIAKIEVETEEDQEFLPETGSDNDSSIVSLSQQTFPAIKMDAPLSEDEMEPLVVRGGSTPQHAITTQFDSDEDCKLDVVATLANCAQQGEQNSPSVTTTKATVNTAASGSASTPSLPPATVPQSTSTAWTREEDKIILIEMKLGARDRDYLIRRISTKLRHRTLPELRSRHQFLMDFLSKLQGKT</sequence>
<protein>
    <submittedName>
        <fullName evidence="7">Uncharacterized protein LOC115630741</fullName>
    </submittedName>
</protein>
<dbReference type="PANTHER" id="PTHR16088">
    <property type="entry name" value="YY1 ASSOCIATED PROTEIN-RELATED"/>
    <property type="match status" value="1"/>
</dbReference>
<keyword evidence="1" id="KW-0805">Transcription regulation</keyword>
<name>A0A6J2U6V2_DROLE</name>
<reference evidence="7" key="1">
    <citation type="submission" date="2025-08" db="UniProtKB">
        <authorList>
            <consortium name="RefSeq"/>
        </authorList>
    </citation>
    <scope>IDENTIFICATION</scope>
    <source>
        <strain evidence="7">11010-0011.00</strain>
        <tissue evidence="7">Whole body</tissue>
    </source>
</reference>
<evidence type="ECO:0000313" key="7">
    <source>
        <dbReference type="RefSeq" id="XP_030383258.1"/>
    </source>
</evidence>
<feature type="compositionally biased region" description="Polar residues" evidence="5">
    <location>
        <begin position="1612"/>
        <end position="1623"/>
    </location>
</feature>
<keyword evidence="3 4" id="KW-0539">Nucleus</keyword>
<dbReference type="InterPro" id="IPR003822">
    <property type="entry name" value="PAH"/>
</dbReference>
<feature type="region of interest" description="Disordered" evidence="5">
    <location>
        <begin position="173"/>
        <end position="222"/>
    </location>
</feature>
<dbReference type="PROSITE" id="PS51477">
    <property type="entry name" value="PAH"/>
    <property type="match status" value="1"/>
</dbReference>
<evidence type="ECO:0000256" key="3">
    <source>
        <dbReference type="ARBA" id="ARBA00023242"/>
    </source>
</evidence>
<dbReference type="GeneID" id="115630741"/>
<keyword evidence="6" id="KW-1185">Reference proteome</keyword>
<feature type="region of interest" description="Disordered" evidence="5">
    <location>
        <begin position="1844"/>
        <end position="1867"/>
    </location>
</feature>
<feature type="compositionally biased region" description="Basic residues" evidence="5">
    <location>
        <begin position="1079"/>
        <end position="1088"/>
    </location>
</feature>
<dbReference type="RefSeq" id="XP_030383258.1">
    <property type="nucleotide sequence ID" value="XM_030527398.1"/>
</dbReference>
<comment type="subcellular location">
    <subcellularLocation>
        <location evidence="4">Nucleus</location>
    </subcellularLocation>
</comment>
<accession>A0A6J2U6V2</accession>
<dbReference type="CTD" id="2768848"/>
<evidence type="ECO:0000256" key="1">
    <source>
        <dbReference type="ARBA" id="ARBA00023015"/>
    </source>
</evidence>
<feature type="region of interest" description="Disordered" evidence="5">
    <location>
        <begin position="1187"/>
        <end position="1227"/>
    </location>
</feature>
<dbReference type="InterPro" id="IPR052435">
    <property type="entry name" value="YY1-Transcr_Regul"/>
</dbReference>
<dbReference type="GO" id="GO:0005634">
    <property type="term" value="C:nucleus"/>
    <property type="evidence" value="ECO:0007669"/>
    <property type="project" value="UniProtKB-SubCell"/>
</dbReference>
<organism evidence="6 7">
    <name type="scientific">Drosophila lebanonensis</name>
    <name type="common">Fruit fly</name>
    <name type="synonym">Scaptodrosophila lebanonensis</name>
    <dbReference type="NCBI Taxonomy" id="7225"/>
    <lineage>
        <taxon>Eukaryota</taxon>
        <taxon>Metazoa</taxon>
        <taxon>Ecdysozoa</taxon>
        <taxon>Arthropoda</taxon>
        <taxon>Hexapoda</taxon>
        <taxon>Insecta</taxon>
        <taxon>Pterygota</taxon>
        <taxon>Neoptera</taxon>
        <taxon>Endopterygota</taxon>
        <taxon>Diptera</taxon>
        <taxon>Brachycera</taxon>
        <taxon>Muscomorpha</taxon>
        <taxon>Ephydroidea</taxon>
        <taxon>Drosophilidae</taxon>
        <taxon>Scaptodrosophila</taxon>
    </lineage>
</organism>
<dbReference type="PANTHER" id="PTHR16088:SF3">
    <property type="entry name" value="GON-4-LIKE PROTEIN"/>
    <property type="match status" value="1"/>
</dbReference>
<proteinExistence type="predicted"/>
<feature type="compositionally biased region" description="Polar residues" evidence="5">
    <location>
        <begin position="197"/>
        <end position="215"/>
    </location>
</feature>
<feature type="region of interest" description="Disordered" evidence="5">
    <location>
        <begin position="1"/>
        <end position="64"/>
    </location>
</feature>
<feature type="compositionally biased region" description="Low complexity" evidence="5">
    <location>
        <begin position="22"/>
        <end position="36"/>
    </location>
</feature>